<feature type="transmembrane region" description="Helical" evidence="2">
    <location>
        <begin position="69"/>
        <end position="89"/>
    </location>
</feature>
<feature type="compositionally biased region" description="Low complexity" evidence="1">
    <location>
        <begin position="13"/>
        <end position="28"/>
    </location>
</feature>
<accession>A0ABS4ZA94</accession>
<keyword evidence="5" id="KW-1185">Reference proteome</keyword>
<proteinExistence type="predicted"/>
<evidence type="ECO:0000313" key="4">
    <source>
        <dbReference type="EMBL" id="MBP2417969.1"/>
    </source>
</evidence>
<evidence type="ECO:0000256" key="2">
    <source>
        <dbReference type="SAM" id="Phobius"/>
    </source>
</evidence>
<dbReference type="Pfam" id="PF02517">
    <property type="entry name" value="Rce1-like"/>
    <property type="match status" value="1"/>
</dbReference>
<feature type="transmembrane region" description="Helical" evidence="2">
    <location>
        <begin position="233"/>
        <end position="253"/>
    </location>
</feature>
<feature type="transmembrane region" description="Helical" evidence="2">
    <location>
        <begin position="37"/>
        <end position="57"/>
    </location>
</feature>
<dbReference type="EMBL" id="JAGIOB010000001">
    <property type="protein sequence ID" value="MBP2417969.1"/>
    <property type="molecule type" value="Genomic_DNA"/>
</dbReference>
<dbReference type="Proteomes" id="UP000758168">
    <property type="component" value="Unassembled WGS sequence"/>
</dbReference>
<keyword evidence="2" id="KW-0472">Membrane</keyword>
<sequence length="324" mass="33261">MDPTPALPPTGPGPATAGPAAPGPAGTRRPAPRLVRAVVFVLLADALAWVVCLPLWTGGRGLAWPPAPAFILLMMTTPALAAVLTARLLPDGRPLRTVLGLAVPWRRGWGVLVVAWLGPLLLSAAAVALSAVAGTLVLDLRGFSGYAETLEALGPLPLPVTVLVAVTLVQLLFAPFLNGVAAAGEELGWRGFLRDALRDRRRAEVVLVTGVVWGTWHAPVVLLGYNYPDVAPLAALGLMAVFTTLLAALLEWVRAASGGVAGPSLAHGAVNAAGGLPLLVAAAGQRPSSVAVGLLGWPGWVLMAAAVAVLVLTRRLRPAARQEG</sequence>
<dbReference type="PANTHER" id="PTHR35797">
    <property type="entry name" value="PROTEASE-RELATED"/>
    <property type="match status" value="1"/>
</dbReference>
<name>A0ABS4ZA94_9ACTN</name>
<organism evidence="4 5">
    <name type="scientific">Microlunatus capsulatus</name>
    <dbReference type="NCBI Taxonomy" id="99117"/>
    <lineage>
        <taxon>Bacteria</taxon>
        <taxon>Bacillati</taxon>
        <taxon>Actinomycetota</taxon>
        <taxon>Actinomycetes</taxon>
        <taxon>Propionibacteriales</taxon>
        <taxon>Propionibacteriaceae</taxon>
        <taxon>Microlunatus</taxon>
    </lineage>
</organism>
<feature type="transmembrane region" description="Helical" evidence="2">
    <location>
        <begin position="290"/>
        <end position="312"/>
    </location>
</feature>
<feature type="transmembrane region" description="Helical" evidence="2">
    <location>
        <begin position="205"/>
        <end position="227"/>
    </location>
</feature>
<evidence type="ECO:0000259" key="3">
    <source>
        <dbReference type="Pfam" id="PF02517"/>
    </source>
</evidence>
<feature type="domain" description="CAAX prenyl protease 2/Lysostaphin resistance protein A-like" evidence="3">
    <location>
        <begin position="171"/>
        <end position="272"/>
    </location>
</feature>
<dbReference type="PANTHER" id="PTHR35797:SF1">
    <property type="entry name" value="PROTEASE"/>
    <property type="match status" value="1"/>
</dbReference>
<feature type="region of interest" description="Disordered" evidence="1">
    <location>
        <begin position="1"/>
        <end position="28"/>
    </location>
</feature>
<keyword evidence="2" id="KW-1133">Transmembrane helix</keyword>
<comment type="caution">
    <text evidence="4">The sequence shown here is derived from an EMBL/GenBank/DDBJ whole genome shotgun (WGS) entry which is preliminary data.</text>
</comment>
<feature type="transmembrane region" description="Helical" evidence="2">
    <location>
        <begin position="109"/>
        <end position="138"/>
    </location>
</feature>
<reference evidence="4 5" key="1">
    <citation type="submission" date="2021-03" db="EMBL/GenBank/DDBJ databases">
        <title>Sequencing the genomes of 1000 actinobacteria strains.</title>
        <authorList>
            <person name="Klenk H.-P."/>
        </authorList>
    </citation>
    <scope>NUCLEOTIDE SEQUENCE [LARGE SCALE GENOMIC DNA]</scope>
    <source>
        <strain evidence="4 5">DSM 12936</strain>
    </source>
</reference>
<feature type="transmembrane region" description="Helical" evidence="2">
    <location>
        <begin position="158"/>
        <end position="184"/>
    </location>
</feature>
<protein>
    <recommendedName>
        <fullName evidence="3">CAAX prenyl protease 2/Lysostaphin resistance protein A-like domain-containing protein</fullName>
    </recommendedName>
</protein>
<feature type="compositionally biased region" description="Pro residues" evidence="1">
    <location>
        <begin position="1"/>
        <end position="12"/>
    </location>
</feature>
<evidence type="ECO:0000313" key="5">
    <source>
        <dbReference type="Proteomes" id="UP000758168"/>
    </source>
</evidence>
<dbReference type="InterPro" id="IPR042150">
    <property type="entry name" value="MmRce1-like"/>
</dbReference>
<feature type="transmembrane region" description="Helical" evidence="2">
    <location>
        <begin position="265"/>
        <end position="284"/>
    </location>
</feature>
<dbReference type="InterPro" id="IPR003675">
    <property type="entry name" value="Rce1/LyrA-like_dom"/>
</dbReference>
<keyword evidence="2" id="KW-0812">Transmembrane</keyword>
<gene>
    <name evidence="4" type="ORF">JOF54_002891</name>
</gene>
<evidence type="ECO:0000256" key="1">
    <source>
        <dbReference type="SAM" id="MobiDB-lite"/>
    </source>
</evidence>
<dbReference type="RefSeq" id="WP_210057097.1">
    <property type="nucleotide sequence ID" value="NZ_JAGIOB010000001.1"/>
</dbReference>